<dbReference type="InterPro" id="IPR039058">
    <property type="entry name" value="Yippee_fam"/>
</dbReference>
<dbReference type="InterPro" id="IPR004910">
    <property type="entry name" value="Yippee/Mis18/Cereblon"/>
</dbReference>
<gene>
    <name evidence="6" type="ORF">DKX38_021824</name>
</gene>
<proteinExistence type="inferred from homology"/>
<reference evidence="7" key="1">
    <citation type="journal article" date="2019" name="Gigascience">
        <title>De novo genome assembly of the endangered Acer yangbiense, a plant species with extremely small populations endemic to Yunnan Province, China.</title>
        <authorList>
            <person name="Yang J."/>
            <person name="Wariss H.M."/>
            <person name="Tao L."/>
            <person name="Zhang R."/>
            <person name="Yun Q."/>
            <person name="Hollingsworth P."/>
            <person name="Dao Z."/>
            <person name="Luo G."/>
            <person name="Guo H."/>
            <person name="Ma Y."/>
            <person name="Sun W."/>
        </authorList>
    </citation>
    <scope>NUCLEOTIDE SEQUENCE [LARGE SCALE GENOMIC DNA]</scope>
    <source>
        <strain evidence="7">cv. br00</strain>
    </source>
</reference>
<keyword evidence="7" id="KW-1185">Reference proteome</keyword>
<sequence length="144" mass="16836">MTRSNFFLFSMICRACYHPRTSLYSNNFVFFWCWTLQLSMAESGDYPLYSCRNCRNPLAFHSDLLSKAFKAKSGQAYMFSHVMNIVLGQKEDKKMITGMYTVAGIFCSNCGRDLGWKYVRAFDPSQRFKEGNFIVEKLKLLKEY</sequence>
<dbReference type="GO" id="GO:0046872">
    <property type="term" value="F:metal ion binding"/>
    <property type="evidence" value="ECO:0007669"/>
    <property type="project" value="UniProtKB-KW"/>
</dbReference>
<accession>A0A5N5K3S4</accession>
<feature type="domain" description="Yippee" evidence="5">
    <location>
        <begin position="47"/>
        <end position="144"/>
    </location>
</feature>
<dbReference type="Pfam" id="PF03226">
    <property type="entry name" value="Yippee-Mis18"/>
    <property type="match status" value="1"/>
</dbReference>
<comment type="caution">
    <text evidence="6">The sequence shown here is derived from an EMBL/GenBank/DDBJ whole genome shotgun (WGS) entry which is preliminary data.</text>
</comment>
<dbReference type="InterPro" id="IPR034751">
    <property type="entry name" value="Yippee"/>
</dbReference>
<evidence type="ECO:0000256" key="4">
    <source>
        <dbReference type="RuleBase" id="RU110713"/>
    </source>
</evidence>
<dbReference type="Proteomes" id="UP000326939">
    <property type="component" value="Chromosome 15"/>
</dbReference>
<evidence type="ECO:0000313" key="7">
    <source>
        <dbReference type="Proteomes" id="UP000326939"/>
    </source>
</evidence>
<evidence type="ECO:0000259" key="5">
    <source>
        <dbReference type="PROSITE" id="PS51792"/>
    </source>
</evidence>
<evidence type="ECO:0000256" key="2">
    <source>
        <dbReference type="ARBA" id="ARBA00022723"/>
    </source>
</evidence>
<evidence type="ECO:0000256" key="3">
    <source>
        <dbReference type="ARBA" id="ARBA00022833"/>
    </source>
</evidence>
<organism evidence="6 7">
    <name type="scientific">Salix brachista</name>
    <dbReference type="NCBI Taxonomy" id="2182728"/>
    <lineage>
        <taxon>Eukaryota</taxon>
        <taxon>Viridiplantae</taxon>
        <taxon>Streptophyta</taxon>
        <taxon>Embryophyta</taxon>
        <taxon>Tracheophyta</taxon>
        <taxon>Spermatophyta</taxon>
        <taxon>Magnoliopsida</taxon>
        <taxon>eudicotyledons</taxon>
        <taxon>Gunneridae</taxon>
        <taxon>Pentapetalae</taxon>
        <taxon>rosids</taxon>
        <taxon>fabids</taxon>
        <taxon>Malpighiales</taxon>
        <taxon>Salicaceae</taxon>
        <taxon>Saliceae</taxon>
        <taxon>Salix</taxon>
    </lineage>
</organism>
<comment type="similarity">
    <text evidence="1 4">Belongs to the yippee family.</text>
</comment>
<dbReference type="EMBL" id="VDCV01000015">
    <property type="protein sequence ID" value="KAB5524075.1"/>
    <property type="molecule type" value="Genomic_DNA"/>
</dbReference>
<protein>
    <recommendedName>
        <fullName evidence="4">Protein yippee-like</fullName>
    </recommendedName>
</protein>
<keyword evidence="2" id="KW-0479">Metal-binding</keyword>
<evidence type="ECO:0000256" key="1">
    <source>
        <dbReference type="ARBA" id="ARBA00005613"/>
    </source>
</evidence>
<dbReference type="AlphaFoldDB" id="A0A5N5K3S4"/>
<evidence type="ECO:0000313" key="6">
    <source>
        <dbReference type="EMBL" id="KAB5524075.1"/>
    </source>
</evidence>
<keyword evidence="3" id="KW-0862">Zinc</keyword>
<dbReference type="PROSITE" id="PS51792">
    <property type="entry name" value="YIPPEE"/>
    <property type="match status" value="1"/>
</dbReference>
<dbReference type="PANTHER" id="PTHR13848">
    <property type="entry name" value="PROTEIN YIPPEE-LIKE CG15309-RELATED"/>
    <property type="match status" value="1"/>
</dbReference>
<name>A0A5N5K3S4_9ROSI</name>